<dbReference type="HAMAP" id="MF_00273">
    <property type="entry name" value="Ribosomal_eL20"/>
    <property type="match status" value="1"/>
</dbReference>
<keyword evidence="3" id="KW-0699">rRNA-binding</keyword>
<dbReference type="Pfam" id="PF01775">
    <property type="entry name" value="Ribosomal_L18A"/>
    <property type="match status" value="1"/>
</dbReference>
<organism evidence="5 7">
    <name type="scientific">Thermoproteota archaeon</name>
    <dbReference type="NCBI Taxonomy" id="2056631"/>
    <lineage>
        <taxon>Archaea</taxon>
        <taxon>Thermoproteota</taxon>
    </lineage>
</organism>
<evidence type="ECO:0000256" key="2">
    <source>
        <dbReference type="ARBA" id="ARBA00023274"/>
    </source>
</evidence>
<dbReference type="SUPFAM" id="SSF160374">
    <property type="entry name" value="RplX-like"/>
    <property type="match status" value="1"/>
</dbReference>
<evidence type="ECO:0000313" key="8">
    <source>
        <dbReference type="Proteomes" id="UP000269499"/>
    </source>
</evidence>
<keyword evidence="3" id="KW-0694">RNA-binding</keyword>
<name>A0A497EY09_9CREN</name>
<dbReference type="AlphaFoldDB" id="A0A497EY09"/>
<dbReference type="GO" id="GO:0070180">
    <property type="term" value="F:large ribosomal subunit rRNA binding"/>
    <property type="evidence" value="ECO:0007669"/>
    <property type="project" value="UniProtKB-UniRule"/>
</dbReference>
<dbReference type="Gene3D" id="3.10.20.10">
    <property type="match status" value="1"/>
</dbReference>
<evidence type="ECO:0000256" key="1">
    <source>
        <dbReference type="ARBA" id="ARBA00022980"/>
    </source>
</evidence>
<dbReference type="InterPro" id="IPR023573">
    <property type="entry name" value="Ribosomal_eL20_dom"/>
</dbReference>
<dbReference type="GO" id="GO:0006412">
    <property type="term" value="P:translation"/>
    <property type="evidence" value="ECO:0007669"/>
    <property type="project" value="UniProtKB-UniRule"/>
</dbReference>
<dbReference type="GO" id="GO:0005840">
    <property type="term" value="C:ribosome"/>
    <property type="evidence" value="ECO:0007669"/>
    <property type="project" value="UniProtKB-KW"/>
</dbReference>
<comment type="similarity">
    <text evidence="3">Belongs to the eukaryotic ribosomal protein eL20 family.</text>
</comment>
<keyword evidence="1 3" id="KW-0689">Ribosomal protein</keyword>
<dbReference type="EMBL" id="QMQZ01000023">
    <property type="protein sequence ID" value="RLE51922.1"/>
    <property type="molecule type" value="Genomic_DNA"/>
</dbReference>
<dbReference type="Proteomes" id="UP000268446">
    <property type="component" value="Unassembled WGS sequence"/>
</dbReference>
<gene>
    <name evidence="3" type="primary">rpl18a</name>
    <name evidence="3" type="synonym">rpl20e</name>
    <name evidence="3" type="synonym">rplX</name>
    <name evidence="5" type="ORF">DRJ20_01160</name>
    <name evidence="6" type="ORF">DRJ26_00205</name>
</gene>
<evidence type="ECO:0000313" key="6">
    <source>
        <dbReference type="EMBL" id="RLE55908.1"/>
    </source>
</evidence>
<protein>
    <recommendedName>
        <fullName evidence="3">Large ribosomal subunit protein eL20</fullName>
    </recommendedName>
</protein>
<accession>A0A497EY09</accession>
<dbReference type="Proteomes" id="UP000269499">
    <property type="component" value="Unassembled WGS sequence"/>
</dbReference>
<evidence type="ECO:0000259" key="4">
    <source>
        <dbReference type="Pfam" id="PF01775"/>
    </source>
</evidence>
<feature type="domain" description="Large ribosomal subunit protein eL20" evidence="4">
    <location>
        <begin position="3"/>
        <end position="58"/>
    </location>
</feature>
<proteinExistence type="inferred from homology"/>
<comment type="caution">
    <text evidence="5">The sequence shown here is derived from an EMBL/GenBank/DDBJ whole genome shotgun (WGS) entry which is preliminary data.</text>
</comment>
<sequence length="82" mass="9510">MSVKVFRVEGKMLLRTGEWQKFVIDLPGVKPEDVLERVYSSLTGLHKLKRSHIHIKSITVIPPEESKNPLINSIMELKMREQ</sequence>
<comment type="subunit">
    <text evidence="3">Part of the 50S ribosomal subunit. Binds 23S rRNA.</text>
</comment>
<evidence type="ECO:0000256" key="3">
    <source>
        <dbReference type="HAMAP-Rule" id="MF_00273"/>
    </source>
</evidence>
<dbReference type="GO" id="GO:1990904">
    <property type="term" value="C:ribonucleoprotein complex"/>
    <property type="evidence" value="ECO:0007669"/>
    <property type="project" value="UniProtKB-KW"/>
</dbReference>
<dbReference type="NCBIfam" id="NF001981">
    <property type="entry name" value="PRK00773.1-1"/>
    <property type="match status" value="1"/>
</dbReference>
<evidence type="ECO:0000313" key="7">
    <source>
        <dbReference type="Proteomes" id="UP000268446"/>
    </source>
</evidence>
<keyword evidence="2 3" id="KW-0687">Ribonucleoprotein</keyword>
<reference evidence="7 8" key="1">
    <citation type="submission" date="2018-06" db="EMBL/GenBank/DDBJ databases">
        <title>Extensive metabolic versatility and redundancy in microbially diverse, dynamic hydrothermal sediments.</title>
        <authorList>
            <person name="Dombrowski N."/>
            <person name="Teske A."/>
            <person name="Baker B.J."/>
        </authorList>
    </citation>
    <scope>NUCLEOTIDE SEQUENCE [LARGE SCALE GENOMIC DNA]</scope>
    <source>
        <strain evidence="6">B20_G2</strain>
        <strain evidence="5">B29_G17</strain>
    </source>
</reference>
<dbReference type="GO" id="GO:0003735">
    <property type="term" value="F:structural constituent of ribosome"/>
    <property type="evidence" value="ECO:0007669"/>
    <property type="project" value="InterPro"/>
</dbReference>
<dbReference type="InterPro" id="IPR028877">
    <property type="entry name" value="Ribosomal_eL20"/>
</dbReference>
<dbReference type="EMBL" id="QMRA01000002">
    <property type="protein sequence ID" value="RLE55908.1"/>
    <property type="molecule type" value="Genomic_DNA"/>
</dbReference>
<evidence type="ECO:0000313" key="5">
    <source>
        <dbReference type="EMBL" id="RLE51922.1"/>
    </source>
</evidence>